<keyword evidence="1 7" id="KW-0436">Ligase</keyword>
<feature type="binding site" evidence="7">
    <location>
        <begin position="236"/>
        <end position="238"/>
    </location>
    <ligand>
        <name>GTP</name>
        <dbReference type="ChEBI" id="CHEBI:37565"/>
    </ligand>
</feature>
<evidence type="ECO:0000256" key="7">
    <source>
        <dbReference type="HAMAP-Rule" id="MF_00011"/>
    </source>
</evidence>
<dbReference type="SUPFAM" id="SSF52540">
    <property type="entry name" value="P-loop containing nucleoside triphosphate hydrolases"/>
    <property type="match status" value="2"/>
</dbReference>
<feature type="binding site" evidence="7">
    <location>
        <position position="236"/>
    </location>
    <ligand>
        <name>Mg(2+)</name>
        <dbReference type="ChEBI" id="CHEBI:18420"/>
    </ligand>
</feature>
<accession>A0A5B8UJ89</accession>
<feature type="binding site" description="in other chain" evidence="7">
    <location>
        <position position="320"/>
    </location>
    <ligand>
        <name>IMP</name>
        <dbReference type="ChEBI" id="CHEBI:58053"/>
        <note>ligand shared between dimeric partners</note>
    </ligand>
</feature>
<comment type="subunit">
    <text evidence="7">Homodimer.</text>
</comment>
<dbReference type="GO" id="GO:0004019">
    <property type="term" value="F:adenylosuccinate synthase activity"/>
    <property type="evidence" value="ECO:0007669"/>
    <property type="project" value="UniProtKB-UniRule"/>
</dbReference>
<dbReference type="OrthoDB" id="5524039at2"/>
<feature type="binding site" evidence="7">
    <location>
        <begin position="493"/>
        <end position="495"/>
    </location>
    <ligand>
        <name>GTP</name>
        <dbReference type="ChEBI" id="CHEBI:37565"/>
    </ligand>
</feature>
<dbReference type="InterPro" id="IPR042109">
    <property type="entry name" value="Adenylosuccinate_synth_dom1"/>
</dbReference>
<comment type="function">
    <text evidence="7">Plays an important role in the de novo pathway of purine nucleotide biosynthesis. Catalyzes the first committed step in the biosynthesis of AMP from IMP.</text>
</comment>
<keyword evidence="6 7" id="KW-0342">GTP-binding</keyword>
<evidence type="ECO:0000256" key="6">
    <source>
        <dbReference type="ARBA" id="ARBA00023134"/>
    </source>
</evidence>
<sequence length="548" mass="61982">MAERKIIILLSGEIAAGKTTLAHKLEEKFGFKILKSRQAIKDLAKKKLKGEDPDRTFLQKFGTTLDQKEDGRWVLDYFQNDFGFSFEEDSFFIVDAIRILKQIEHFRKAYSFSVYHIHLTAPAHVLQERFLKREEIRYLSRKIAIEKYHEAKQDPTEKQVPTLAADADLTIDSELATEDDVFIRVSSFLKLLAPTKNELVDVIVGGQFGSEGKGQIAAHIAPEYDCLIRVGGPNAGHTVYEEPTKHVFHLLPSGCKRNPTAKLILGPGTIINVNKLLEEITNYRVVDEFSNRLIIDENAIVISDADIELEQEVKRTISSTGQGVGAATATNIIARLYGTDKHKAKNCDKLKPYIGSTYDVLENLYQNNKRILLEGTQGTGLSIHHGIYPYVTSRDTTVSGCLSEAGISPKRVNKIIMVTRSYPIRVGGTSGPFFSKEINMETIAKRSGKDPEELKRNEKTTTTKIDRRIAEFSWTMFRKACELNSPSDIALTFADYFSTKNEKARRYDQLTSETRQFIEEIETCSGVKVSLISTCFDYRAIIDRRNWK</sequence>
<feature type="binding site" evidence="7">
    <location>
        <position position="335"/>
    </location>
    <ligand>
        <name>IMP</name>
        <dbReference type="ChEBI" id="CHEBI:58053"/>
        <note>ligand shared between dimeric partners</note>
    </ligand>
</feature>
<feature type="active site" description="Proton donor" evidence="7">
    <location>
        <position position="237"/>
    </location>
</feature>
<dbReference type="Gene3D" id="3.90.170.10">
    <property type="entry name" value="Adenylosuccinate Synthetase, subunit A, domain 3"/>
    <property type="match status" value="1"/>
</dbReference>
<comment type="caution">
    <text evidence="7">Lacks conserved residue(s) required for the propagation of feature annotation.</text>
</comment>
<evidence type="ECO:0000256" key="3">
    <source>
        <dbReference type="ARBA" id="ARBA00022741"/>
    </source>
</evidence>
<evidence type="ECO:0000256" key="1">
    <source>
        <dbReference type="ARBA" id="ARBA00022598"/>
    </source>
</evidence>
<keyword evidence="5 7" id="KW-0460">Magnesium</keyword>
<name>A0A5B8UJ89_9BACT</name>
<feature type="binding site" description="in other chain" evidence="7">
    <location>
        <position position="377"/>
    </location>
    <ligand>
        <name>IMP</name>
        <dbReference type="ChEBI" id="CHEBI:58053"/>
        <note>ligand shared between dimeric partners</note>
    </ligand>
</feature>
<dbReference type="Gene3D" id="3.40.50.300">
    <property type="entry name" value="P-loop containing nucleotide triphosphate hydrolases"/>
    <property type="match status" value="1"/>
</dbReference>
<evidence type="ECO:0000256" key="2">
    <source>
        <dbReference type="ARBA" id="ARBA00022723"/>
    </source>
</evidence>
<feature type="binding site" description="in other chain" evidence="7">
    <location>
        <begin position="234"/>
        <end position="237"/>
    </location>
    <ligand>
        <name>IMP</name>
        <dbReference type="ChEBI" id="CHEBI:58053"/>
        <note>ligand shared between dimeric partners</note>
    </ligand>
</feature>
<evidence type="ECO:0000313" key="8">
    <source>
        <dbReference type="EMBL" id="QEC56613.1"/>
    </source>
</evidence>
<dbReference type="RefSeq" id="WP_146787697.1">
    <property type="nucleotide sequence ID" value="NZ_BAABIO010000005.1"/>
</dbReference>
<dbReference type="GO" id="GO:0000287">
    <property type="term" value="F:magnesium ion binding"/>
    <property type="evidence" value="ECO:0007669"/>
    <property type="project" value="UniProtKB-UniRule"/>
</dbReference>
<dbReference type="Gene3D" id="3.40.440.10">
    <property type="entry name" value="Adenylosuccinate Synthetase, subunit A, domain 1"/>
    <property type="match status" value="2"/>
</dbReference>
<dbReference type="PANTHER" id="PTHR11846:SF0">
    <property type="entry name" value="ADENYLOSUCCINATE SYNTHETASE"/>
    <property type="match status" value="1"/>
</dbReference>
<dbReference type="InterPro" id="IPR042111">
    <property type="entry name" value="Adenylosuccinate_synth_dom3"/>
</dbReference>
<dbReference type="GO" id="GO:0005525">
    <property type="term" value="F:GTP binding"/>
    <property type="evidence" value="ECO:0007669"/>
    <property type="project" value="UniProtKB-UniRule"/>
</dbReference>
<keyword evidence="9" id="KW-1185">Reference proteome</keyword>
<dbReference type="EC" id="6.3.4.4" evidence="7"/>
<evidence type="ECO:0000256" key="4">
    <source>
        <dbReference type="ARBA" id="ARBA00022755"/>
    </source>
</evidence>
<dbReference type="EMBL" id="CP042433">
    <property type="protein sequence ID" value="QEC56613.1"/>
    <property type="molecule type" value="Genomic_DNA"/>
</dbReference>
<dbReference type="GO" id="GO:0046040">
    <property type="term" value="P:IMP metabolic process"/>
    <property type="evidence" value="ECO:0007669"/>
    <property type="project" value="TreeGrafter"/>
</dbReference>
<comment type="similarity">
    <text evidence="7">Belongs to the adenylosuccinate synthetase family.</text>
</comment>
<dbReference type="InterPro" id="IPR027417">
    <property type="entry name" value="P-loop_NTPase"/>
</dbReference>
<feature type="binding site" evidence="7">
    <location>
        <position position="467"/>
    </location>
    <ligand>
        <name>GTP</name>
        <dbReference type="ChEBI" id="CHEBI:37565"/>
    </ligand>
</feature>
<dbReference type="Pfam" id="PF13238">
    <property type="entry name" value="AAA_18"/>
    <property type="match status" value="1"/>
</dbReference>
<keyword evidence="2 7" id="KW-0479">Metal-binding</keyword>
<dbReference type="GO" id="GO:0044208">
    <property type="term" value="P:'de novo' AMP biosynthetic process"/>
    <property type="evidence" value="ECO:0007669"/>
    <property type="project" value="UniProtKB-UniRule"/>
</dbReference>
<dbReference type="UniPathway" id="UPA00075">
    <property type="reaction ID" value="UER00335"/>
</dbReference>
<dbReference type="Pfam" id="PF00709">
    <property type="entry name" value="Adenylsucc_synt"/>
    <property type="match status" value="2"/>
</dbReference>
<dbReference type="KEGG" id="fgg:FSB75_12155"/>
<keyword evidence="3 7" id="KW-0547">Nucleotide-binding</keyword>
<dbReference type="Proteomes" id="UP000321204">
    <property type="component" value="Chromosome"/>
</dbReference>
<keyword evidence="7" id="KW-0963">Cytoplasm</keyword>
<comment type="pathway">
    <text evidence="7">Purine metabolism; AMP biosynthesis via de novo pathway; AMP from IMP: step 1/2.</text>
</comment>
<reference evidence="8 9" key="1">
    <citation type="journal article" date="2015" name="Int. J. Syst. Evol. Microbiol.">
        <title>Flavisolibacter ginsenosidimutans sp. nov., with ginsenoside-converting activity isolated from soil used for cultivating ginseng.</title>
        <authorList>
            <person name="Zhao Y."/>
            <person name="Liu Q."/>
            <person name="Kang M.S."/>
            <person name="Jin F."/>
            <person name="Yu H."/>
            <person name="Im W.T."/>
        </authorList>
    </citation>
    <scope>NUCLEOTIDE SEQUENCE [LARGE SCALE GENOMIC DNA]</scope>
    <source>
        <strain evidence="8 9">Gsoil 636</strain>
    </source>
</reference>
<evidence type="ECO:0000313" key="9">
    <source>
        <dbReference type="Proteomes" id="UP000321204"/>
    </source>
</evidence>
<keyword evidence="4 7" id="KW-0658">Purine biosynthesis</keyword>
<feature type="binding site" description="in other chain" evidence="7">
    <location>
        <position position="392"/>
    </location>
    <ligand>
        <name>IMP</name>
        <dbReference type="ChEBI" id="CHEBI:58053"/>
        <note>ligand shared between dimeric partners</note>
    </ligand>
</feature>
<dbReference type="PANTHER" id="PTHR11846">
    <property type="entry name" value="ADENYLOSUCCINATE SYNTHETASE"/>
    <property type="match status" value="1"/>
</dbReference>
<protein>
    <recommendedName>
        <fullName evidence="7">Adenylosuccinate synthetase</fullName>
        <shortName evidence="7">AMPSase</shortName>
        <shortName evidence="7">AdSS</shortName>
        <ecNumber evidence="7">6.3.4.4</ecNumber>
    </recommendedName>
    <alternativeName>
        <fullName evidence="7">IMP--aspartate ligase</fullName>
    </alternativeName>
</protein>
<dbReference type="HAMAP" id="MF_00011">
    <property type="entry name" value="Adenylosucc_synth"/>
    <property type="match status" value="1"/>
</dbReference>
<organism evidence="8 9">
    <name type="scientific">Flavisolibacter ginsenosidimutans</name>
    <dbReference type="NCBI Taxonomy" id="661481"/>
    <lineage>
        <taxon>Bacteria</taxon>
        <taxon>Pseudomonadati</taxon>
        <taxon>Bacteroidota</taxon>
        <taxon>Chitinophagia</taxon>
        <taxon>Chitinophagales</taxon>
        <taxon>Chitinophagaceae</taxon>
        <taxon>Flavisolibacter</taxon>
    </lineage>
</organism>
<dbReference type="InterPro" id="IPR001114">
    <property type="entry name" value="Adenylosuccinate_synthetase"/>
</dbReference>
<comment type="subcellular location">
    <subcellularLocation>
        <location evidence="7">Cytoplasm</location>
    </subcellularLocation>
</comment>
<comment type="cofactor">
    <cofactor evidence="7">
        <name>Mg(2+)</name>
        <dbReference type="ChEBI" id="CHEBI:18420"/>
    </cofactor>
    <text evidence="7">Binds 1 Mg(2+) ion per subunit.</text>
</comment>
<dbReference type="GO" id="GO:0005737">
    <property type="term" value="C:cytoplasm"/>
    <property type="evidence" value="ECO:0007669"/>
    <property type="project" value="UniProtKB-SubCell"/>
</dbReference>
<dbReference type="AlphaFoldDB" id="A0A5B8UJ89"/>
<dbReference type="SMART" id="SM00788">
    <property type="entry name" value="Adenylsucc_synt"/>
    <property type="match status" value="1"/>
</dbReference>
<evidence type="ECO:0000256" key="5">
    <source>
        <dbReference type="ARBA" id="ARBA00022842"/>
    </source>
</evidence>
<proteinExistence type="inferred from homology"/>
<comment type="catalytic activity">
    <reaction evidence="7">
        <text>IMP + L-aspartate + GTP = N(6)-(1,2-dicarboxyethyl)-AMP + GDP + phosphate + 2 H(+)</text>
        <dbReference type="Rhea" id="RHEA:15753"/>
        <dbReference type="ChEBI" id="CHEBI:15378"/>
        <dbReference type="ChEBI" id="CHEBI:29991"/>
        <dbReference type="ChEBI" id="CHEBI:37565"/>
        <dbReference type="ChEBI" id="CHEBI:43474"/>
        <dbReference type="ChEBI" id="CHEBI:57567"/>
        <dbReference type="ChEBI" id="CHEBI:58053"/>
        <dbReference type="ChEBI" id="CHEBI:58189"/>
        <dbReference type="EC" id="6.3.4.4"/>
    </reaction>
</comment>
<gene>
    <name evidence="7" type="primary">purA</name>
    <name evidence="8" type="ORF">FSB75_12155</name>
</gene>